<feature type="chain" id="PRO_5036209991" description="U6 snRNA-associated Sm-like protein LSm7" evidence="14">
    <location>
        <begin position="23"/>
        <end position="230"/>
    </location>
</feature>
<dbReference type="GO" id="GO:0003723">
    <property type="term" value="F:RNA binding"/>
    <property type="evidence" value="ECO:0007669"/>
    <property type="project" value="UniProtKB-KW"/>
</dbReference>
<dbReference type="Pfam" id="PF01423">
    <property type="entry name" value="LSM"/>
    <property type="match status" value="1"/>
</dbReference>
<keyword evidence="7" id="KW-0007">Acetylation</keyword>
<dbReference type="Proteomes" id="UP000678499">
    <property type="component" value="Unassembled WGS sequence"/>
</dbReference>
<evidence type="ECO:0000313" key="16">
    <source>
        <dbReference type="EMBL" id="CAD7272593.1"/>
    </source>
</evidence>
<sequence length="230" mass="25098">MKYAYSLCYIAFGVALLHVVAGLQCYQCTSSEELQCGESLRSDTTLEPSTCNEYDAKFCVKMTGLFEGEMGTKRMCTSVDMGNMCEYITRPGDKREYRSCFYTCSADGCNGAASVGLSIRPTGGRGGASNVGEKKKRESILDLSKYLDKAIRVKFGGGREVSGVLKGFDPLLNLVLDTTTEYVRDLDDPFKLTDDTRQLGLVVCRGTAIVLICPMDGTESIPNPFLQPEG</sequence>
<keyword evidence="4" id="KW-0747">Spliceosome</keyword>
<dbReference type="EMBL" id="CAJPEX010000046">
    <property type="protein sequence ID" value="CAG0912745.1"/>
    <property type="molecule type" value="Genomic_DNA"/>
</dbReference>
<keyword evidence="3" id="KW-0507">mRNA processing</keyword>
<keyword evidence="11" id="KW-0687">Ribonucleoprotein</keyword>
<evidence type="ECO:0000256" key="5">
    <source>
        <dbReference type="ARBA" id="ARBA00022729"/>
    </source>
</evidence>
<evidence type="ECO:0000313" key="17">
    <source>
        <dbReference type="Proteomes" id="UP000678499"/>
    </source>
</evidence>
<dbReference type="GO" id="GO:0005688">
    <property type="term" value="C:U6 snRNP"/>
    <property type="evidence" value="ECO:0007669"/>
    <property type="project" value="TreeGrafter"/>
</dbReference>
<dbReference type="OrthoDB" id="2146at2759"/>
<dbReference type="InterPro" id="IPR044641">
    <property type="entry name" value="Lsm7/SmG-like"/>
</dbReference>
<name>A0A7R9BF94_9CRUS</name>
<dbReference type="GO" id="GO:0030431">
    <property type="term" value="P:sleep"/>
    <property type="evidence" value="ECO:0007669"/>
    <property type="project" value="InterPro"/>
</dbReference>
<dbReference type="GO" id="GO:0032222">
    <property type="term" value="P:regulation of synaptic transmission, cholinergic"/>
    <property type="evidence" value="ECO:0007669"/>
    <property type="project" value="InterPro"/>
</dbReference>
<dbReference type="GO" id="GO:0071004">
    <property type="term" value="C:U2-type prespliceosome"/>
    <property type="evidence" value="ECO:0007669"/>
    <property type="project" value="TreeGrafter"/>
</dbReference>
<dbReference type="InterPro" id="IPR001163">
    <property type="entry name" value="Sm_dom_euk/arc"/>
</dbReference>
<evidence type="ECO:0000256" key="7">
    <source>
        <dbReference type="ARBA" id="ARBA00022990"/>
    </source>
</evidence>
<comment type="subcellular location">
    <subcellularLocation>
        <location evidence="1">Nucleus</location>
    </subcellularLocation>
</comment>
<protein>
    <recommendedName>
        <fullName evidence="13">U6 snRNA-associated Sm-like protein LSm7</fullName>
    </recommendedName>
</protein>
<evidence type="ECO:0000259" key="15">
    <source>
        <dbReference type="PROSITE" id="PS52002"/>
    </source>
</evidence>
<evidence type="ECO:0000256" key="8">
    <source>
        <dbReference type="ARBA" id="ARBA00023180"/>
    </source>
</evidence>
<dbReference type="CDD" id="cd23590">
    <property type="entry name" value="TFP_LU_ECD_Bou"/>
    <property type="match status" value="1"/>
</dbReference>
<evidence type="ECO:0000256" key="12">
    <source>
        <dbReference type="ARBA" id="ARBA00065431"/>
    </source>
</evidence>
<dbReference type="EMBL" id="OA882083">
    <property type="protein sequence ID" value="CAD7272593.1"/>
    <property type="molecule type" value="Genomic_DNA"/>
</dbReference>
<dbReference type="Pfam" id="PF17064">
    <property type="entry name" value="QVR"/>
    <property type="match status" value="1"/>
</dbReference>
<dbReference type="PANTHER" id="PTHR10553">
    <property type="entry name" value="SMALL NUCLEAR RIBONUCLEOPROTEIN"/>
    <property type="match status" value="1"/>
</dbReference>
<dbReference type="SUPFAM" id="SSF50182">
    <property type="entry name" value="Sm-like ribonucleoproteins"/>
    <property type="match status" value="1"/>
</dbReference>
<dbReference type="GO" id="GO:0071013">
    <property type="term" value="C:catalytic step 2 spliceosome"/>
    <property type="evidence" value="ECO:0007669"/>
    <property type="project" value="TreeGrafter"/>
</dbReference>
<keyword evidence="17" id="KW-1185">Reference proteome</keyword>
<keyword evidence="6" id="KW-0694">RNA-binding</keyword>
<comment type="similarity">
    <text evidence="2">Belongs to the snRNP Sm proteins family.</text>
</comment>
<dbReference type="InterPro" id="IPR010920">
    <property type="entry name" value="LSM_dom_sf"/>
</dbReference>
<dbReference type="GO" id="GO:0005689">
    <property type="term" value="C:U12-type spliceosomal complex"/>
    <property type="evidence" value="ECO:0007669"/>
    <property type="project" value="TreeGrafter"/>
</dbReference>
<dbReference type="GO" id="GO:1990726">
    <property type="term" value="C:Lsm1-7-Pat1 complex"/>
    <property type="evidence" value="ECO:0007669"/>
    <property type="project" value="TreeGrafter"/>
</dbReference>
<proteinExistence type="inferred from homology"/>
<dbReference type="FunFam" id="2.30.30.100:FF:000025">
    <property type="entry name" value="U6 snRNA-associated Sm-like protein LSm7"/>
    <property type="match status" value="1"/>
</dbReference>
<dbReference type="Gene3D" id="2.30.30.100">
    <property type="match status" value="1"/>
</dbReference>
<dbReference type="InterPro" id="IPR031424">
    <property type="entry name" value="QVR-like"/>
</dbReference>
<organism evidence="16">
    <name type="scientific">Notodromas monacha</name>
    <dbReference type="NCBI Taxonomy" id="399045"/>
    <lineage>
        <taxon>Eukaryota</taxon>
        <taxon>Metazoa</taxon>
        <taxon>Ecdysozoa</taxon>
        <taxon>Arthropoda</taxon>
        <taxon>Crustacea</taxon>
        <taxon>Oligostraca</taxon>
        <taxon>Ostracoda</taxon>
        <taxon>Podocopa</taxon>
        <taxon>Podocopida</taxon>
        <taxon>Cypridocopina</taxon>
        <taxon>Cypridoidea</taxon>
        <taxon>Cyprididae</taxon>
        <taxon>Notodromas</taxon>
    </lineage>
</organism>
<feature type="domain" description="Sm" evidence="15">
    <location>
        <begin position="138"/>
        <end position="218"/>
    </location>
</feature>
<dbReference type="AlphaFoldDB" id="A0A7R9BF94"/>
<dbReference type="InterPro" id="IPR045860">
    <property type="entry name" value="Snake_toxin-like_sf"/>
</dbReference>
<evidence type="ECO:0000256" key="1">
    <source>
        <dbReference type="ARBA" id="ARBA00004123"/>
    </source>
</evidence>
<evidence type="ECO:0000256" key="2">
    <source>
        <dbReference type="ARBA" id="ARBA00006850"/>
    </source>
</evidence>
<dbReference type="SUPFAM" id="SSF57302">
    <property type="entry name" value="Snake toxin-like"/>
    <property type="match status" value="1"/>
</dbReference>
<accession>A0A7R9BF94</accession>
<dbReference type="GO" id="GO:0097526">
    <property type="term" value="C:spliceosomal tri-snRNP complex"/>
    <property type="evidence" value="ECO:0007669"/>
    <property type="project" value="TreeGrafter"/>
</dbReference>
<comment type="subunit">
    <text evidence="12">Component of the precatalytic spliceosome (spliceosome B complex). Component of the U4/U6-U5 tri-snRNP complex, a building block of the precatalytic spliceosome (spliceosome B complex). The U4/U6-U5 tri-snRNP complex is composed of the U4, U6 and U5 snRNAs and at least PRPF3, PRPF4, PRPF6, PRPF8, PRPF31, SNRNP200, TXNL4A, SNRNP40, SNRPB, SNRPD1, SNRPD2, SNRPD3, SNRPE, SNRPF, SNRPG, DDX23, CD2BP2, PPIH, SNU13, EFTUD2, SART1 and USP39, plus LSM2, LSM3, LSM4, LSM5, LSM6, LSM7 and LSM8. LSM2, LSM3, LSM4, LSM5, LSM6, LSM7 and LSM8 form a heptameric, ring-shaped subcomplex (the LSM2-8 complex) that is part of the U4/U6-U5 tri-snRNP complex and the precatalytic spliceosome. Interacts with TACC1.</text>
</comment>
<reference evidence="16" key="1">
    <citation type="submission" date="2020-11" db="EMBL/GenBank/DDBJ databases">
        <authorList>
            <person name="Tran Van P."/>
        </authorList>
    </citation>
    <scope>NUCLEOTIDE SEQUENCE</scope>
</reference>
<gene>
    <name evidence="16" type="ORF">NMOB1V02_LOCUS520</name>
</gene>
<dbReference type="PROSITE" id="PS52002">
    <property type="entry name" value="SM"/>
    <property type="match status" value="1"/>
</dbReference>
<dbReference type="CDD" id="cd01729">
    <property type="entry name" value="LSm7"/>
    <property type="match status" value="1"/>
</dbReference>
<evidence type="ECO:0000256" key="14">
    <source>
        <dbReference type="SAM" id="SignalP"/>
    </source>
</evidence>
<dbReference type="GO" id="GO:0000398">
    <property type="term" value="P:mRNA splicing, via spliceosome"/>
    <property type="evidence" value="ECO:0007669"/>
    <property type="project" value="InterPro"/>
</dbReference>
<keyword evidence="9" id="KW-0508">mRNA splicing</keyword>
<dbReference type="GO" id="GO:0000956">
    <property type="term" value="P:nuclear-transcribed mRNA catabolic process"/>
    <property type="evidence" value="ECO:0007669"/>
    <property type="project" value="InterPro"/>
</dbReference>
<keyword evidence="10" id="KW-0539">Nucleus</keyword>
<evidence type="ECO:0000256" key="3">
    <source>
        <dbReference type="ARBA" id="ARBA00022664"/>
    </source>
</evidence>
<evidence type="ECO:0000256" key="13">
    <source>
        <dbReference type="ARBA" id="ARBA00067761"/>
    </source>
</evidence>
<evidence type="ECO:0000256" key="11">
    <source>
        <dbReference type="ARBA" id="ARBA00023274"/>
    </source>
</evidence>
<feature type="signal peptide" evidence="14">
    <location>
        <begin position="1"/>
        <end position="22"/>
    </location>
</feature>
<evidence type="ECO:0000256" key="10">
    <source>
        <dbReference type="ARBA" id="ARBA00023242"/>
    </source>
</evidence>
<evidence type="ECO:0000256" key="9">
    <source>
        <dbReference type="ARBA" id="ARBA00023187"/>
    </source>
</evidence>
<keyword evidence="5 14" id="KW-0732">Signal</keyword>
<keyword evidence="8" id="KW-0325">Glycoprotein</keyword>
<dbReference type="SMART" id="SM00651">
    <property type="entry name" value="Sm"/>
    <property type="match status" value="1"/>
</dbReference>
<dbReference type="InterPro" id="IPR017132">
    <property type="entry name" value="Lsm7"/>
</dbReference>
<evidence type="ECO:0000256" key="4">
    <source>
        <dbReference type="ARBA" id="ARBA00022728"/>
    </source>
</evidence>
<dbReference type="InterPro" id="IPR047575">
    <property type="entry name" value="Sm"/>
</dbReference>
<dbReference type="PANTHER" id="PTHR10553:SF5">
    <property type="entry name" value="U6 SNRNA-ASSOCIATED SM-LIKE PROTEIN LSM7"/>
    <property type="match status" value="1"/>
</dbReference>
<evidence type="ECO:0000256" key="6">
    <source>
        <dbReference type="ARBA" id="ARBA00022884"/>
    </source>
</evidence>